<organism evidence="1 2">
    <name type="scientific">Clostridium felsineum</name>
    <dbReference type="NCBI Taxonomy" id="36839"/>
    <lineage>
        <taxon>Bacteria</taxon>
        <taxon>Bacillati</taxon>
        <taxon>Bacillota</taxon>
        <taxon>Clostridia</taxon>
        <taxon>Eubacteriales</taxon>
        <taxon>Clostridiaceae</taxon>
        <taxon>Clostridium</taxon>
    </lineage>
</organism>
<protein>
    <submittedName>
        <fullName evidence="1">Uncharacterized protein</fullName>
    </submittedName>
</protein>
<dbReference type="AlphaFoldDB" id="A0A1S8LQ43"/>
<dbReference type="EMBL" id="CP096983">
    <property type="protein sequence ID" value="URZ09799.1"/>
    <property type="molecule type" value="Genomic_DNA"/>
</dbReference>
<sequence length="280" mass="32454">MKEFQIAAFIGNIFIFIFLMMIGIVGFYRIVIKNYRIKTRSRKKRYAIKISVTTLMLILIISSSIILIPMTKDIPVLISGNFAVEKGYIDEIKKDSKGYFETVYINGVGVTFSLESNMNTYTEYSIEYLPNSQEGITAKEVNSKNKEVKSPIMDFLIGIMQFIICMTVMFLIFFKYNEIFKILGVVGAVFYALNIYSYIKIGKSTGAWLNINDNYGLEKLILETGILFALIMFYFIEKIMFKRKCKRRYVRKEEKSDAITRVFAVIVIIIFMVLIYINPI</sequence>
<dbReference type="Proteomes" id="UP000190951">
    <property type="component" value="Chromosome"/>
</dbReference>
<dbReference type="RefSeq" id="WP_077835741.1">
    <property type="nucleotide sequence ID" value="NZ_CP096983.1"/>
</dbReference>
<evidence type="ECO:0000313" key="2">
    <source>
        <dbReference type="Proteomes" id="UP000190951"/>
    </source>
</evidence>
<dbReference type="STRING" id="84029.CROST_04710"/>
<gene>
    <name evidence="1" type="ORF">CROST_004920</name>
</gene>
<dbReference type="KEGG" id="crw:CROST_004920"/>
<evidence type="ECO:0000313" key="1">
    <source>
        <dbReference type="EMBL" id="URZ09799.1"/>
    </source>
</evidence>
<proteinExistence type="predicted"/>
<keyword evidence="2" id="KW-1185">Reference proteome</keyword>
<accession>A0A1S8LQ43</accession>
<name>A0A1S8LQ43_9CLOT</name>
<reference evidence="1 2" key="1">
    <citation type="submission" date="2022-04" db="EMBL/GenBank/DDBJ databases">
        <title>Genome sequence of C. roseum typestrain.</title>
        <authorList>
            <person name="Poehlein A."/>
            <person name="Schoch T."/>
            <person name="Duerre P."/>
            <person name="Daniel R."/>
        </authorList>
    </citation>
    <scope>NUCLEOTIDE SEQUENCE [LARGE SCALE GENOMIC DNA]</scope>
    <source>
        <strain evidence="1 2">DSM 7320</strain>
    </source>
</reference>